<dbReference type="GO" id="GO:0046872">
    <property type="term" value="F:metal ion binding"/>
    <property type="evidence" value="ECO:0007669"/>
    <property type="project" value="UniProtKB-KW"/>
</dbReference>
<dbReference type="InterPro" id="IPR007837">
    <property type="entry name" value="DinB"/>
</dbReference>
<evidence type="ECO:0000256" key="1">
    <source>
        <dbReference type="ARBA" id="ARBA00008635"/>
    </source>
</evidence>
<dbReference type="RefSeq" id="WP_078717889.1">
    <property type="nucleotide sequence ID" value="NZ_FUYC01000014.1"/>
</dbReference>
<evidence type="ECO:0000313" key="5">
    <source>
        <dbReference type="Proteomes" id="UP000190027"/>
    </source>
</evidence>
<feature type="binding site" evidence="3">
    <location>
        <position position="130"/>
    </location>
    <ligand>
        <name>a divalent metal cation</name>
        <dbReference type="ChEBI" id="CHEBI:60240"/>
    </ligand>
</feature>
<keyword evidence="5" id="KW-1185">Reference proteome</keyword>
<organism evidence="4 5">
    <name type="scientific">Paucidesulfovibrio gracilis DSM 16080</name>
    <dbReference type="NCBI Taxonomy" id="1121449"/>
    <lineage>
        <taxon>Bacteria</taxon>
        <taxon>Pseudomonadati</taxon>
        <taxon>Thermodesulfobacteriota</taxon>
        <taxon>Desulfovibrionia</taxon>
        <taxon>Desulfovibrionales</taxon>
        <taxon>Desulfovibrionaceae</taxon>
        <taxon>Paucidesulfovibrio</taxon>
    </lineage>
</organism>
<dbReference type="Pfam" id="PF05163">
    <property type="entry name" value="DinB"/>
    <property type="match status" value="1"/>
</dbReference>
<evidence type="ECO:0000313" key="4">
    <source>
        <dbReference type="EMBL" id="SKA91466.1"/>
    </source>
</evidence>
<feature type="binding site" evidence="3">
    <location>
        <position position="46"/>
    </location>
    <ligand>
        <name>a divalent metal cation</name>
        <dbReference type="ChEBI" id="CHEBI:60240"/>
    </ligand>
</feature>
<evidence type="ECO:0000256" key="3">
    <source>
        <dbReference type="PIRSR" id="PIRSR607837-1"/>
    </source>
</evidence>
<dbReference type="EMBL" id="FUYC01000014">
    <property type="protein sequence ID" value="SKA91466.1"/>
    <property type="molecule type" value="Genomic_DNA"/>
</dbReference>
<name>A0A1T4XPI4_9BACT</name>
<dbReference type="OrthoDB" id="9807509at2"/>
<gene>
    <name evidence="4" type="ORF">SAMN02745704_02342</name>
</gene>
<sequence length="165" mass="18550">MHAMRELMCHHYASTMDCIEAAGQVEHLIHTPLECPYNSVFGTLAHIVGVDRLWSLRCREGISLEHLPGEAFFSSLINMKEILARQEEAMLAYLLVIAPKDLQRTIGYVDLAGRQQERPLDVILLHMAQHAAHHRGELTTLLRLLGATHAPRHLLSSYTGPSQQT</sequence>
<dbReference type="AlphaFoldDB" id="A0A1T4XPI4"/>
<reference evidence="4 5" key="1">
    <citation type="submission" date="2017-02" db="EMBL/GenBank/DDBJ databases">
        <authorList>
            <person name="Peterson S.W."/>
        </authorList>
    </citation>
    <scope>NUCLEOTIDE SEQUENCE [LARGE SCALE GENOMIC DNA]</scope>
    <source>
        <strain evidence="4 5">DSM 16080</strain>
    </source>
</reference>
<proteinExistence type="inferred from homology"/>
<evidence type="ECO:0000256" key="2">
    <source>
        <dbReference type="ARBA" id="ARBA00022723"/>
    </source>
</evidence>
<comment type="similarity">
    <text evidence="1">Belongs to the DinB family.</text>
</comment>
<dbReference type="Proteomes" id="UP000190027">
    <property type="component" value="Unassembled WGS sequence"/>
</dbReference>
<feature type="binding site" evidence="3">
    <location>
        <position position="134"/>
    </location>
    <ligand>
        <name>a divalent metal cation</name>
        <dbReference type="ChEBI" id="CHEBI:60240"/>
    </ligand>
</feature>
<keyword evidence="2 3" id="KW-0479">Metal-binding</keyword>
<dbReference type="Gene3D" id="1.20.120.450">
    <property type="entry name" value="dinb family like domain"/>
    <property type="match status" value="1"/>
</dbReference>
<accession>A0A1T4XPI4</accession>
<protein>
    <submittedName>
        <fullName evidence="4">DinB family protein</fullName>
    </submittedName>
</protein>
<dbReference type="SUPFAM" id="SSF109854">
    <property type="entry name" value="DinB/YfiT-like putative metalloenzymes"/>
    <property type="match status" value="1"/>
</dbReference>
<dbReference type="InterPro" id="IPR034660">
    <property type="entry name" value="DinB/YfiT-like"/>
</dbReference>